<dbReference type="OrthoDB" id="4504314at2759"/>
<name>A0A0M8P0D7_9EURO</name>
<protein>
    <submittedName>
        <fullName evidence="1">Uncharacterized protein</fullName>
    </submittedName>
</protein>
<dbReference type="Proteomes" id="UP000037696">
    <property type="component" value="Unassembled WGS sequence"/>
</dbReference>
<evidence type="ECO:0000313" key="2">
    <source>
        <dbReference type="Proteomes" id="UP000037696"/>
    </source>
</evidence>
<organism evidence="1 2">
    <name type="scientific">Penicillium nordicum</name>
    <dbReference type="NCBI Taxonomy" id="229535"/>
    <lineage>
        <taxon>Eukaryota</taxon>
        <taxon>Fungi</taxon>
        <taxon>Dikarya</taxon>
        <taxon>Ascomycota</taxon>
        <taxon>Pezizomycotina</taxon>
        <taxon>Eurotiomycetes</taxon>
        <taxon>Eurotiomycetidae</taxon>
        <taxon>Eurotiales</taxon>
        <taxon>Aspergillaceae</taxon>
        <taxon>Penicillium</taxon>
    </lineage>
</organism>
<evidence type="ECO:0000313" key="1">
    <source>
        <dbReference type="EMBL" id="KOS40957.1"/>
    </source>
</evidence>
<dbReference type="AlphaFoldDB" id="A0A0M8P0D7"/>
<accession>A0A0M8P0D7</accession>
<comment type="caution">
    <text evidence="1">The sequence shown here is derived from an EMBL/GenBank/DDBJ whole genome shotgun (WGS) entry which is preliminary data.</text>
</comment>
<proteinExistence type="predicted"/>
<reference evidence="1 2" key="1">
    <citation type="submission" date="2015-08" db="EMBL/GenBank/DDBJ databases">
        <title>Genome sequencing of Penicillium nordicum.</title>
        <authorList>
            <person name="Nguyen H.D."/>
            <person name="Seifert K.A."/>
        </authorList>
    </citation>
    <scope>NUCLEOTIDE SEQUENCE [LARGE SCALE GENOMIC DNA]</scope>
    <source>
        <strain evidence="1 2">DAOMC 185683</strain>
    </source>
</reference>
<sequence length="108" mass="11671">MDKNKTYNSEDSLVVTHPTTNSPACGLSTAERTGSPVLHTLWSYVCDSKVSRNIFQIQKVNPCVRHGRAVQGFASRPVPPSLTVDIGTLEVGIVGTWHSSFVVATCGR</sequence>
<keyword evidence="2" id="KW-1185">Reference proteome</keyword>
<dbReference type="EMBL" id="LHQQ01000146">
    <property type="protein sequence ID" value="KOS40957.1"/>
    <property type="molecule type" value="Genomic_DNA"/>
</dbReference>
<gene>
    <name evidence="1" type="ORF">ACN38_g8169</name>
</gene>